<dbReference type="AlphaFoldDB" id="A0A7Y9R2Q5"/>
<proteinExistence type="predicted"/>
<sequence length="299" mass="32489">MNSHNLPDDEPSTATPTNPVRSRRKSGAPRALPSASISEFYGVRYLHLGETPWVQGAMRLRKPRALELEYVQRMMVWLLLRDPDTLDDTRVVQLGLGAAALTRFCHTELGLHTTAVELNPQVIAACRQWFRLPANDERLHVVEADAAAWVVDPAHHGSADVLGIDLYDHQAAAPVLDDEAFYRNCHAVLAEGGVLVVNLFGRNASFTRSARRIEVAFAPGGGQVLMLAPTDEGNTIVVAIKGGQRPDDAVLRERAVRVTERCGLKAVRWLGLIGPLPAPRRKTATVAATPAVDAADIVG</sequence>
<dbReference type="Pfam" id="PF01564">
    <property type="entry name" value="Spermine_synth"/>
    <property type="match status" value="1"/>
</dbReference>
<evidence type="ECO:0000313" key="4">
    <source>
        <dbReference type="Proteomes" id="UP000518288"/>
    </source>
</evidence>
<dbReference type="CDD" id="cd02440">
    <property type="entry name" value="AdoMet_MTases"/>
    <property type="match status" value="1"/>
</dbReference>
<dbReference type="Gene3D" id="3.40.50.150">
    <property type="entry name" value="Vaccinia Virus protein VP39"/>
    <property type="match status" value="1"/>
</dbReference>
<name>A0A7Y9R2Q5_9BURK</name>
<evidence type="ECO:0000256" key="2">
    <source>
        <dbReference type="SAM" id="MobiDB-lite"/>
    </source>
</evidence>
<evidence type="ECO:0000313" key="3">
    <source>
        <dbReference type="EMBL" id="NYG35209.1"/>
    </source>
</evidence>
<dbReference type="InterPro" id="IPR029063">
    <property type="entry name" value="SAM-dependent_MTases_sf"/>
</dbReference>
<dbReference type="GO" id="GO:0006596">
    <property type="term" value="P:polyamine biosynthetic process"/>
    <property type="evidence" value="ECO:0007669"/>
    <property type="project" value="UniProtKB-KW"/>
</dbReference>
<organism evidence="3 4">
    <name type="scientific">Sphaerotilus montanus</name>
    <dbReference type="NCBI Taxonomy" id="522889"/>
    <lineage>
        <taxon>Bacteria</taxon>
        <taxon>Pseudomonadati</taxon>
        <taxon>Pseudomonadota</taxon>
        <taxon>Betaproteobacteria</taxon>
        <taxon>Burkholderiales</taxon>
        <taxon>Sphaerotilaceae</taxon>
        <taxon>Sphaerotilus</taxon>
    </lineage>
</organism>
<accession>A0A7Y9R2Q5</accession>
<feature type="region of interest" description="Disordered" evidence="2">
    <location>
        <begin position="1"/>
        <end position="30"/>
    </location>
</feature>
<dbReference type="Proteomes" id="UP000518288">
    <property type="component" value="Unassembled WGS sequence"/>
</dbReference>
<comment type="caution">
    <text evidence="3">The sequence shown here is derived from an EMBL/GenBank/DDBJ whole genome shotgun (WGS) entry which is preliminary data.</text>
</comment>
<dbReference type="RefSeq" id="WP_246332632.1">
    <property type="nucleotide sequence ID" value="NZ_JACCFH010000001.1"/>
</dbReference>
<dbReference type="PANTHER" id="PTHR43317:SF1">
    <property type="entry name" value="THERMOSPERMINE SYNTHASE ACAULIS5"/>
    <property type="match status" value="1"/>
</dbReference>
<dbReference type="PANTHER" id="PTHR43317">
    <property type="entry name" value="THERMOSPERMINE SYNTHASE ACAULIS5"/>
    <property type="match status" value="1"/>
</dbReference>
<protein>
    <submittedName>
        <fullName evidence="3">Spermidine synthase</fullName>
    </submittedName>
</protein>
<keyword evidence="1" id="KW-0620">Polyamine biosynthesis</keyword>
<dbReference type="SUPFAM" id="SSF53335">
    <property type="entry name" value="S-adenosyl-L-methionine-dependent methyltransferases"/>
    <property type="match status" value="1"/>
</dbReference>
<gene>
    <name evidence="3" type="ORF">BDD16_004195</name>
</gene>
<dbReference type="EMBL" id="JACCFH010000001">
    <property type="protein sequence ID" value="NYG35209.1"/>
    <property type="molecule type" value="Genomic_DNA"/>
</dbReference>
<keyword evidence="4" id="KW-1185">Reference proteome</keyword>
<evidence type="ECO:0000256" key="1">
    <source>
        <dbReference type="ARBA" id="ARBA00023115"/>
    </source>
</evidence>
<reference evidence="3 4" key="1">
    <citation type="submission" date="2020-07" db="EMBL/GenBank/DDBJ databases">
        <title>Genomic Encyclopedia of Archaeal and Bacterial Type Strains, Phase II (KMG-II): from individual species to whole genera.</title>
        <authorList>
            <person name="Goeker M."/>
        </authorList>
    </citation>
    <scope>NUCLEOTIDE SEQUENCE [LARGE SCALE GENOMIC DNA]</scope>
    <source>
        <strain evidence="3 4">DSM 21226</strain>
    </source>
</reference>